<dbReference type="OrthoDB" id="5289383at2"/>
<dbReference type="InterPro" id="IPR011055">
    <property type="entry name" value="Dup_hybrid_motif"/>
</dbReference>
<dbReference type="EMBL" id="LUKE01000001">
    <property type="protein sequence ID" value="KYG67058.1"/>
    <property type="molecule type" value="Genomic_DNA"/>
</dbReference>
<dbReference type="InterPro" id="IPR016047">
    <property type="entry name" value="M23ase_b-sheet_dom"/>
</dbReference>
<keyword evidence="2" id="KW-0472">Membrane</keyword>
<evidence type="ECO:0000313" key="5">
    <source>
        <dbReference type="Proteomes" id="UP000075320"/>
    </source>
</evidence>
<feature type="region of interest" description="Disordered" evidence="1">
    <location>
        <begin position="111"/>
        <end position="130"/>
    </location>
</feature>
<dbReference type="Gene3D" id="2.70.70.10">
    <property type="entry name" value="Glucose Permease (Domain IIA)"/>
    <property type="match status" value="1"/>
</dbReference>
<dbReference type="Pfam" id="PF01551">
    <property type="entry name" value="Peptidase_M23"/>
    <property type="match status" value="1"/>
</dbReference>
<evidence type="ECO:0000259" key="3">
    <source>
        <dbReference type="Pfam" id="PF01551"/>
    </source>
</evidence>
<dbReference type="CDD" id="cd12797">
    <property type="entry name" value="M23_peptidase"/>
    <property type="match status" value="1"/>
</dbReference>
<sequence length="334" mass="36681">MDKKKVTLFVVSNQTGKTRKIVLSAAWVKAASFVAAIVLVIVAAGLVDYFGLLLQAMENKRLKAENAQLIKQFQVVESKVSALENSLERVKTFTTKLKLITNVDADDRISKLTMGPKPSAGQPVEEYEPMEAREGTDVLEEQDEVFSNKKPLNDQVGELANESTDKDYASLVVRIDKAVKETQLKEQSVIDLWESLSERQSLLNATPNMKPAKGWITSRFGYRISPFSGKSALHAGLDIAAAPGSPVYAPADGVVVFASYDESYGKLISIDYGYGVTTRFAHLSQIYVQVGQRVNKWDVVGAVGNTGRSTGPHLHYEVRINGTPVDPINFILDE</sequence>
<proteinExistence type="predicted"/>
<dbReference type="InterPro" id="IPR050570">
    <property type="entry name" value="Cell_wall_metabolism_enzyme"/>
</dbReference>
<evidence type="ECO:0000256" key="2">
    <source>
        <dbReference type="SAM" id="Phobius"/>
    </source>
</evidence>
<accession>A0A150WRR4</accession>
<dbReference type="PANTHER" id="PTHR21666">
    <property type="entry name" value="PEPTIDASE-RELATED"/>
    <property type="match status" value="1"/>
</dbReference>
<feature type="transmembrane region" description="Helical" evidence="2">
    <location>
        <begin position="30"/>
        <end position="54"/>
    </location>
</feature>
<dbReference type="PANTHER" id="PTHR21666:SF286">
    <property type="entry name" value="LIPOPROTEIN NLPD"/>
    <property type="match status" value="1"/>
</dbReference>
<dbReference type="AlphaFoldDB" id="A0A150WRR4"/>
<evidence type="ECO:0000256" key="1">
    <source>
        <dbReference type="SAM" id="MobiDB-lite"/>
    </source>
</evidence>
<keyword evidence="5" id="KW-1185">Reference proteome</keyword>
<dbReference type="GO" id="GO:0004222">
    <property type="term" value="F:metalloendopeptidase activity"/>
    <property type="evidence" value="ECO:0007669"/>
    <property type="project" value="TreeGrafter"/>
</dbReference>
<gene>
    <name evidence="4" type="ORF">AZI86_08575</name>
</gene>
<dbReference type="FunFam" id="2.70.70.10:FF:000006">
    <property type="entry name" value="M23 family peptidase"/>
    <property type="match status" value="1"/>
</dbReference>
<keyword evidence="2" id="KW-1133">Transmembrane helix</keyword>
<dbReference type="Proteomes" id="UP000075320">
    <property type="component" value="Unassembled WGS sequence"/>
</dbReference>
<protein>
    <submittedName>
        <fullName evidence="4">Cell wall-binding protein associated metalloendopeptidase</fullName>
    </submittedName>
</protein>
<name>A0A150WRR4_BDEBC</name>
<feature type="domain" description="M23ase beta-sheet core" evidence="3">
    <location>
        <begin position="233"/>
        <end position="327"/>
    </location>
</feature>
<comment type="caution">
    <text evidence="4">The sequence shown here is derived from an EMBL/GenBank/DDBJ whole genome shotgun (WGS) entry which is preliminary data.</text>
</comment>
<organism evidence="4 5">
    <name type="scientific">Bdellovibrio bacteriovorus</name>
    <dbReference type="NCBI Taxonomy" id="959"/>
    <lineage>
        <taxon>Bacteria</taxon>
        <taxon>Pseudomonadati</taxon>
        <taxon>Bdellovibrionota</taxon>
        <taxon>Bdellovibrionia</taxon>
        <taxon>Bdellovibrionales</taxon>
        <taxon>Pseudobdellovibrionaceae</taxon>
        <taxon>Bdellovibrio</taxon>
    </lineage>
</organism>
<reference evidence="4 5" key="1">
    <citation type="submission" date="2016-03" db="EMBL/GenBank/DDBJ databases">
        <authorList>
            <person name="Ploux O."/>
        </authorList>
    </citation>
    <scope>NUCLEOTIDE SEQUENCE [LARGE SCALE GENOMIC DNA]</scope>
    <source>
        <strain evidence="4 5">R0</strain>
    </source>
</reference>
<evidence type="ECO:0000313" key="4">
    <source>
        <dbReference type="EMBL" id="KYG67058.1"/>
    </source>
</evidence>
<dbReference type="SUPFAM" id="SSF51261">
    <property type="entry name" value="Duplicated hybrid motif"/>
    <property type="match status" value="1"/>
</dbReference>
<keyword evidence="2" id="KW-0812">Transmembrane</keyword>